<reference evidence="3" key="1">
    <citation type="submission" date="2021-04" db="EMBL/GenBank/DDBJ databases">
        <title>Ouciella asimina sp. nov., isolated from the surface seawater in the hydrothermal field of Okinawa Trough.</title>
        <authorList>
            <person name="Shuang W."/>
        </authorList>
    </citation>
    <scope>NUCLEOTIDE SEQUENCE</scope>
    <source>
        <strain evidence="3">LXI357</strain>
    </source>
</reference>
<name>A0A8T4IAJ5_9SPHN</name>
<feature type="compositionally biased region" description="Basic and acidic residues" evidence="1">
    <location>
        <begin position="15"/>
        <end position="44"/>
    </location>
</feature>
<dbReference type="Pfam" id="PF18557">
    <property type="entry name" value="NepR"/>
    <property type="match status" value="1"/>
</dbReference>
<evidence type="ECO:0000313" key="4">
    <source>
        <dbReference type="Proteomes" id="UP000676996"/>
    </source>
</evidence>
<evidence type="ECO:0000256" key="1">
    <source>
        <dbReference type="SAM" id="MobiDB-lite"/>
    </source>
</evidence>
<dbReference type="InterPro" id="IPR041649">
    <property type="entry name" value="NepR"/>
</dbReference>
<feature type="region of interest" description="Disordered" evidence="1">
    <location>
        <begin position="1"/>
        <end position="47"/>
    </location>
</feature>
<feature type="domain" description="Anti-sigma factor NepR" evidence="2">
    <location>
        <begin position="44"/>
        <end position="72"/>
    </location>
</feature>
<proteinExistence type="predicted"/>
<organism evidence="3 4">
    <name type="scientific">Stakelama marina</name>
    <dbReference type="NCBI Taxonomy" id="2826939"/>
    <lineage>
        <taxon>Bacteria</taxon>
        <taxon>Pseudomonadati</taxon>
        <taxon>Pseudomonadota</taxon>
        <taxon>Alphaproteobacteria</taxon>
        <taxon>Sphingomonadales</taxon>
        <taxon>Sphingomonadaceae</taxon>
        <taxon>Stakelama</taxon>
    </lineage>
</organism>
<gene>
    <name evidence="3" type="ORF">J7S20_01380</name>
</gene>
<keyword evidence="4" id="KW-1185">Reference proteome</keyword>
<evidence type="ECO:0000259" key="2">
    <source>
        <dbReference type="Pfam" id="PF18557"/>
    </source>
</evidence>
<dbReference type="AlphaFoldDB" id="A0A8T4IAJ5"/>
<dbReference type="EMBL" id="JAGRQC010000001">
    <property type="protein sequence ID" value="MBR0551152.1"/>
    <property type="molecule type" value="Genomic_DNA"/>
</dbReference>
<sequence>MSICRASGTAGSEGDSVRSEHDRKEEVEKGRRKKADGPDSKNKNVGDALRAVYREAVSEEVPDEMIDLLNKLG</sequence>
<evidence type="ECO:0000313" key="3">
    <source>
        <dbReference type="EMBL" id="MBR0551152.1"/>
    </source>
</evidence>
<accession>A0A8T4IAJ5</accession>
<protein>
    <recommendedName>
        <fullName evidence="2">Anti-sigma factor NepR domain-containing protein</fullName>
    </recommendedName>
</protein>
<comment type="caution">
    <text evidence="3">The sequence shown here is derived from an EMBL/GenBank/DDBJ whole genome shotgun (WGS) entry which is preliminary data.</text>
</comment>
<dbReference type="Proteomes" id="UP000676996">
    <property type="component" value="Unassembled WGS sequence"/>
</dbReference>